<accession>A0A839QUI7</accession>
<dbReference type="PANTHER" id="PTHR43236">
    <property type="entry name" value="ANTITOXIN HIGA1"/>
    <property type="match status" value="1"/>
</dbReference>
<evidence type="ECO:0000313" key="3">
    <source>
        <dbReference type="Proteomes" id="UP000568050"/>
    </source>
</evidence>
<dbReference type="Pfam" id="PF06114">
    <property type="entry name" value="Peptidase_M78"/>
    <property type="match status" value="1"/>
</dbReference>
<feature type="domain" description="IrrE N-terminal-like" evidence="1">
    <location>
        <begin position="22"/>
        <end position="126"/>
    </location>
</feature>
<dbReference type="EMBL" id="JACHWP010000004">
    <property type="protein sequence ID" value="MBB3023308.1"/>
    <property type="molecule type" value="Genomic_DNA"/>
</dbReference>
<dbReference type="RefSeq" id="WP_183376401.1">
    <property type="nucleotide sequence ID" value="NZ_JACHWP010000004.1"/>
</dbReference>
<proteinExistence type="predicted"/>
<dbReference type="AlphaFoldDB" id="A0A839QUI7"/>
<dbReference type="Gene3D" id="1.10.10.2910">
    <property type="match status" value="1"/>
</dbReference>
<keyword evidence="3" id="KW-1185">Reference proteome</keyword>
<gene>
    <name evidence="2" type="ORF">FHX50_001600</name>
</gene>
<dbReference type="InterPro" id="IPR010359">
    <property type="entry name" value="IrrE_HExxH"/>
</dbReference>
<comment type="caution">
    <text evidence="2">The sequence shown here is derived from an EMBL/GenBank/DDBJ whole genome shotgun (WGS) entry which is preliminary data.</text>
</comment>
<organism evidence="2 3">
    <name type="scientific">Helcobacillus massiliensis</name>
    <dbReference type="NCBI Taxonomy" id="521392"/>
    <lineage>
        <taxon>Bacteria</taxon>
        <taxon>Bacillati</taxon>
        <taxon>Actinomycetota</taxon>
        <taxon>Actinomycetes</taxon>
        <taxon>Micrococcales</taxon>
        <taxon>Dermabacteraceae</taxon>
        <taxon>Helcobacillus</taxon>
    </lineage>
</organism>
<dbReference type="Proteomes" id="UP000568050">
    <property type="component" value="Unassembled WGS sequence"/>
</dbReference>
<dbReference type="PANTHER" id="PTHR43236:SF2">
    <property type="entry name" value="BLL0069 PROTEIN"/>
    <property type="match status" value="1"/>
</dbReference>
<dbReference type="InterPro" id="IPR052345">
    <property type="entry name" value="Rad_response_metalloprotease"/>
</dbReference>
<protein>
    <submittedName>
        <fullName evidence="2">Zn-dependent peptidase ImmA (M78 family)</fullName>
    </submittedName>
</protein>
<evidence type="ECO:0000313" key="2">
    <source>
        <dbReference type="EMBL" id="MBB3023308.1"/>
    </source>
</evidence>
<reference evidence="2 3" key="1">
    <citation type="submission" date="2020-08" db="EMBL/GenBank/DDBJ databases">
        <title>Sequencing the genomes of 1000 actinobacteria strains.</title>
        <authorList>
            <person name="Klenk H.-P."/>
        </authorList>
    </citation>
    <scope>NUCLEOTIDE SEQUENCE [LARGE SCALE GENOMIC DNA]</scope>
    <source>
        <strain evidence="2 3">DSM 23040</strain>
    </source>
</reference>
<evidence type="ECO:0000259" key="1">
    <source>
        <dbReference type="Pfam" id="PF06114"/>
    </source>
</evidence>
<name>A0A839QUI7_9MICO</name>
<sequence length="142" mass="15586">MTLAVSASKYETSMGAGLSGLVSKERDKQPIIALNSDESAPRRRFTWAHEIGHIVERDRVAHDRDYSFTEARGQKYDLHEFFADEFAGALLMPQSDILSMSARGLSNQHMAETFGVSRAAVAKRLESLAKTGIVPTSVSLAD</sequence>